<dbReference type="InterPro" id="IPR050179">
    <property type="entry name" value="Trans_hexapeptide_repeat"/>
</dbReference>
<name>A0A5E7DU28_PSEFL</name>
<proteinExistence type="inferred from homology"/>
<keyword evidence="5" id="KW-0677">Repeat</keyword>
<accession>A0A5E7DU28</accession>
<reference evidence="8 9" key="1">
    <citation type="submission" date="2019-09" db="EMBL/GenBank/DDBJ databases">
        <authorList>
            <person name="Chandra G."/>
            <person name="Truman W A."/>
        </authorList>
    </citation>
    <scope>NUCLEOTIDE SEQUENCE [LARGE SCALE GENOMIC DNA]</scope>
    <source>
        <strain evidence="8">PS691</strain>
    </source>
</reference>
<dbReference type="PROSITE" id="PS00101">
    <property type="entry name" value="HEXAPEP_TRANSFERASES"/>
    <property type="match status" value="1"/>
</dbReference>
<evidence type="ECO:0000256" key="1">
    <source>
        <dbReference type="ARBA" id="ARBA00007274"/>
    </source>
</evidence>
<evidence type="ECO:0000313" key="8">
    <source>
        <dbReference type="EMBL" id="VVO11984.1"/>
    </source>
</evidence>
<keyword evidence="3" id="KW-0441">Lipid A biosynthesis</keyword>
<evidence type="ECO:0000313" key="9">
    <source>
        <dbReference type="Proteomes" id="UP000337909"/>
    </source>
</evidence>
<dbReference type="GO" id="GO:0009245">
    <property type="term" value="P:lipid A biosynthetic process"/>
    <property type="evidence" value="ECO:0007669"/>
    <property type="project" value="UniProtKB-KW"/>
</dbReference>
<dbReference type="Gene3D" id="2.160.10.10">
    <property type="entry name" value="Hexapeptide repeat proteins"/>
    <property type="match status" value="1"/>
</dbReference>
<gene>
    <name evidence="8" type="primary">dapH_3</name>
    <name evidence="8" type="ORF">PS691_03480</name>
</gene>
<dbReference type="RefSeq" id="WP_150643385.1">
    <property type="nucleotide sequence ID" value="NZ_CABVHQ010000034.1"/>
</dbReference>
<sequence>MAVFPEHGIKYAAKNIQGSILIEAPVSLGAIVKGNCAIGYLSYIGRNSEIYNTEIGRFCSIATDFVSGPTNHPTDRLSSHLFAFSNNGPFKGCQEYLEWMRKPPLPSNNEKVIIGNDVWIGRNVTIKRGITIGDGAIIGAGAVITKDVEPYTIVGGIPGKTIRKRFDDNTIQRLINIKWHKYDLRKSLVPDLDITNISKSIEKIETLISTKNIKTLSCKTYKLSIEGIKEIST</sequence>
<evidence type="ECO:0000256" key="6">
    <source>
        <dbReference type="ARBA" id="ARBA00023098"/>
    </source>
</evidence>
<dbReference type="Proteomes" id="UP000337909">
    <property type="component" value="Unassembled WGS sequence"/>
</dbReference>
<dbReference type="InterPro" id="IPR011004">
    <property type="entry name" value="Trimer_LpxA-like_sf"/>
</dbReference>
<keyword evidence="7 8" id="KW-0012">Acyltransferase</keyword>
<dbReference type="AlphaFoldDB" id="A0A5E7DU28"/>
<keyword evidence="6" id="KW-0443">Lipid metabolism</keyword>
<dbReference type="SUPFAM" id="SSF51161">
    <property type="entry name" value="Trimeric LpxA-like enzymes"/>
    <property type="match status" value="1"/>
</dbReference>
<evidence type="ECO:0000256" key="2">
    <source>
        <dbReference type="ARBA" id="ARBA00022516"/>
    </source>
</evidence>
<dbReference type="GO" id="GO:0016020">
    <property type="term" value="C:membrane"/>
    <property type="evidence" value="ECO:0007669"/>
    <property type="project" value="GOC"/>
</dbReference>
<protein>
    <submittedName>
        <fullName evidence="8">2,3,4,5-tetrahydropyridine-2,6-dicarboxylate N-acetyltransferase</fullName>
        <ecNumber evidence="8">2.3.1.89</ecNumber>
    </submittedName>
</protein>
<evidence type="ECO:0000256" key="7">
    <source>
        <dbReference type="ARBA" id="ARBA00023315"/>
    </source>
</evidence>
<evidence type="ECO:0000256" key="5">
    <source>
        <dbReference type="ARBA" id="ARBA00022737"/>
    </source>
</evidence>
<dbReference type="EC" id="2.3.1.89" evidence="8"/>
<dbReference type="InterPro" id="IPR018357">
    <property type="entry name" value="Hexapep_transf_CS"/>
</dbReference>
<keyword evidence="2" id="KW-0444">Lipid biosynthesis</keyword>
<dbReference type="InterPro" id="IPR001451">
    <property type="entry name" value="Hexapep"/>
</dbReference>
<dbReference type="OrthoDB" id="9815592at2"/>
<keyword evidence="4 8" id="KW-0808">Transferase</keyword>
<organism evidence="8 9">
    <name type="scientific">Pseudomonas fluorescens</name>
    <dbReference type="NCBI Taxonomy" id="294"/>
    <lineage>
        <taxon>Bacteria</taxon>
        <taxon>Pseudomonadati</taxon>
        <taxon>Pseudomonadota</taxon>
        <taxon>Gammaproteobacteria</taxon>
        <taxon>Pseudomonadales</taxon>
        <taxon>Pseudomonadaceae</taxon>
        <taxon>Pseudomonas</taxon>
    </lineage>
</organism>
<comment type="similarity">
    <text evidence="1">Belongs to the transferase hexapeptide repeat family.</text>
</comment>
<dbReference type="GO" id="GO:0047200">
    <property type="term" value="F:tetrahydrodipicolinate N-acetyltransferase activity"/>
    <property type="evidence" value="ECO:0007669"/>
    <property type="project" value="UniProtKB-EC"/>
</dbReference>
<evidence type="ECO:0000256" key="3">
    <source>
        <dbReference type="ARBA" id="ARBA00022556"/>
    </source>
</evidence>
<dbReference type="PANTHER" id="PTHR43300">
    <property type="entry name" value="ACETYLTRANSFERASE"/>
    <property type="match status" value="1"/>
</dbReference>
<dbReference type="CDD" id="cd03349">
    <property type="entry name" value="LbH_XAT"/>
    <property type="match status" value="1"/>
</dbReference>
<evidence type="ECO:0000256" key="4">
    <source>
        <dbReference type="ARBA" id="ARBA00022679"/>
    </source>
</evidence>
<dbReference type="PANTHER" id="PTHR43300:SF11">
    <property type="entry name" value="ACETYLTRANSFERASE RV3034C-RELATED"/>
    <property type="match status" value="1"/>
</dbReference>
<dbReference type="Pfam" id="PF00132">
    <property type="entry name" value="Hexapep"/>
    <property type="match status" value="1"/>
</dbReference>
<dbReference type="EMBL" id="CABVHQ010000034">
    <property type="protein sequence ID" value="VVO11984.1"/>
    <property type="molecule type" value="Genomic_DNA"/>
</dbReference>